<reference evidence="2 3" key="1">
    <citation type="journal article" date="2015" name="Stand. Genomic Sci.">
        <title>Genomic Encyclopedia of Bacterial and Archaeal Type Strains, Phase III: the genomes of soil and plant-associated and newly described type strains.</title>
        <authorList>
            <person name="Whitman W.B."/>
            <person name="Woyke T."/>
            <person name="Klenk H.P."/>
            <person name="Zhou Y."/>
            <person name="Lilburn T.G."/>
            <person name="Beck B.J."/>
            <person name="De Vos P."/>
            <person name="Vandamme P."/>
            <person name="Eisen J.A."/>
            <person name="Garrity G."/>
            <person name="Hugenholtz P."/>
            <person name="Kyrpides N.C."/>
        </authorList>
    </citation>
    <scope>NUCLEOTIDE SEQUENCE [LARGE SCALE GENOMIC DNA]</scope>
    <source>
        <strain evidence="2 3">CGMCC 1.10822</strain>
    </source>
</reference>
<dbReference type="InterPro" id="IPR008984">
    <property type="entry name" value="SMAD_FHA_dom_sf"/>
</dbReference>
<dbReference type="RefSeq" id="WP_145648776.1">
    <property type="nucleotide sequence ID" value="NZ_VLLB01000003.1"/>
</dbReference>
<evidence type="ECO:0000259" key="1">
    <source>
        <dbReference type="PROSITE" id="PS50006"/>
    </source>
</evidence>
<dbReference type="AlphaFoldDB" id="A0A562RAM8"/>
<dbReference type="SMART" id="SM00240">
    <property type="entry name" value="FHA"/>
    <property type="match status" value="1"/>
</dbReference>
<evidence type="ECO:0000313" key="3">
    <source>
        <dbReference type="Proteomes" id="UP000318431"/>
    </source>
</evidence>
<gene>
    <name evidence="2" type="ORF">IP91_01929</name>
</gene>
<dbReference type="PANTHER" id="PTHR23308">
    <property type="entry name" value="NUCLEAR INHIBITOR OF PROTEIN PHOSPHATASE-1"/>
    <property type="match status" value="1"/>
</dbReference>
<protein>
    <submittedName>
        <fullName evidence="2">FHA domain-containing protein</fullName>
    </submittedName>
</protein>
<dbReference type="CDD" id="cd00060">
    <property type="entry name" value="FHA"/>
    <property type="match status" value="1"/>
</dbReference>
<dbReference type="Pfam" id="PF00498">
    <property type="entry name" value="FHA"/>
    <property type="match status" value="1"/>
</dbReference>
<feature type="domain" description="FHA" evidence="1">
    <location>
        <begin position="23"/>
        <end position="72"/>
    </location>
</feature>
<accession>A0A562RAM8</accession>
<dbReference type="InterPro" id="IPR000253">
    <property type="entry name" value="FHA_dom"/>
</dbReference>
<proteinExistence type="predicted"/>
<dbReference type="PROSITE" id="PS50006">
    <property type="entry name" value="FHA_DOMAIN"/>
    <property type="match status" value="1"/>
</dbReference>
<name>A0A562RAM8_9BURK</name>
<keyword evidence="3" id="KW-1185">Reference proteome</keyword>
<evidence type="ECO:0000313" key="2">
    <source>
        <dbReference type="EMBL" id="TWI66118.1"/>
    </source>
</evidence>
<dbReference type="SUPFAM" id="SSF49879">
    <property type="entry name" value="SMAD/FHA domain"/>
    <property type="match status" value="2"/>
</dbReference>
<organism evidence="2 3">
    <name type="scientific">Pseudoduganella lurida</name>
    <dbReference type="NCBI Taxonomy" id="1036180"/>
    <lineage>
        <taxon>Bacteria</taxon>
        <taxon>Pseudomonadati</taxon>
        <taxon>Pseudomonadota</taxon>
        <taxon>Betaproteobacteria</taxon>
        <taxon>Burkholderiales</taxon>
        <taxon>Oxalobacteraceae</taxon>
        <taxon>Telluria group</taxon>
        <taxon>Pseudoduganella</taxon>
    </lineage>
</organism>
<dbReference type="Gene3D" id="2.60.200.20">
    <property type="match status" value="1"/>
</dbReference>
<sequence>MAKILITLDGVLERTVQLTKERMTIGRHRANDIVLEHPTVSGEHAAITTILDDSFLEDLYSTNGTFVNGHRVGKHFLQHQDAIKLAKYRIEFVKDGIRPLSGAAPLAETAPVPPPAAIEVLNGSNAGKRLELSKLQTSLGRTGVQVVMITRTDHGYAAAHTDGERIPFLNGMALGKQPQPLAHGDVLDLSGTQMAFRQG</sequence>
<dbReference type="Proteomes" id="UP000318431">
    <property type="component" value="Unassembled WGS sequence"/>
</dbReference>
<dbReference type="OrthoDB" id="151099at2"/>
<dbReference type="EMBL" id="VLLB01000003">
    <property type="protein sequence ID" value="TWI66118.1"/>
    <property type="molecule type" value="Genomic_DNA"/>
</dbReference>
<comment type="caution">
    <text evidence="2">The sequence shown here is derived from an EMBL/GenBank/DDBJ whole genome shotgun (WGS) entry which is preliminary data.</text>
</comment>
<dbReference type="InterPro" id="IPR050923">
    <property type="entry name" value="Cell_Proc_Reg/RNA_Proc"/>
</dbReference>